<keyword evidence="5 11" id="KW-0812">Transmembrane</keyword>
<proteinExistence type="inferred from homology"/>
<evidence type="ECO:0000256" key="5">
    <source>
        <dbReference type="ARBA" id="ARBA00022692"/>
    </source>
</evidence>
<keyword evidence="6" id="KW-0653">Protein transport</keyword>
<evidence type="ECO:0000256" key="8">
    <source>
        <dbReference type="ARBA" id="ARBA00023010"/>
    </source>
</evidence>
<keyword evidence="8" id="KW-0811">Translocation</keyword>
<comment type="caution">
    <text evidence="13">The sequence shown here is derived from an EMBL/GenBank/DDBJ whole genome shotgun (WGS) entry which is preliminary data.</text>
</comment>
<evidence type="ECO:0000256" key="9">
    <source>
        <dbReference type="ARBA" id="ARBA00023136"/>
    </source>
</evidence>
<gene>
    <name evidence="13" type="ORF">GIB67_031049</name>
</gene>
<feature type="domain" description="Translocon Sec61/SecY plug" evidence="12">
    <location>
        <begin position="42"/>
        <end position="76"/>
    </location>
</feature>
<dbReference type="GO" id="GO:0012505">
    <property type="term" value="C:endomembrane system"/>
    <property type="evidence" value="ECO:0007669"/>
    <property type="project" value="UniProtKB-SubCell"/>
</dbReference>
<evidence type="ECO:0000313" key="13">
    <source>
        <dbReference type="EMBL" id="KAF6166265.1"/>
    </source>
</evidence>
<dbReference type="InterPro" id="IPR023201">
    <property type="entry name" value="SecY_dom_sf"/>
</dbReference>
<evidence type="ECO:0000256" key="10">
    <source>
        <dbReference type="RuleBase" id="RU004349"/>
    </source>
</evidence>
<feature type="transmembrane region" description="Helical" evidence="11">
    <location>
        <begin position="81"/>
        <end position="102"/>
    </location>
</feature>
<accession>A0A7J7NGF8</accession>
<dbReference type="GO" id="GO:0009535">
    <property type="term" value="C:chloroplast thylakoid membrane"/>
    <property type="evidence" value="ECO:0007669"/>
    <property type="project" value="UniProtKB-SubCell"/>
</dbReference>
<dbReference type="PANTHER" id="PTHR10906">
    <property type="entry name" value="SECY/SEC61-ALPHA FAMILY MEMBER"/>
    <property type="match status" value="1"/>
</dbReference>
<evidence type="ECO:0000256" key="6">
    <source>
        <dbReference type="ARBA" id="ARBA00022927"/>
    </source>
</evidence>
<evidence type="ECO:0000256" key="3">
    <source>
        <dbReference type="ARBA" id="ARBA00005751"/>
    </source>
</evidence>
<dbReference type="PROSITE" id="PS00755">
    <property type="entry name" value="SECY_1"/>
    <property type="match status" value="1"/>
</dbReference>
<reference evidence="13 14" key="1">
    <citation type="journal article" date="2020" name="IScience">
        <title>Genome Sequencing of the Endangered Kingdonia uniflora (Circaeasteraceae, Ranunculales) Reveals Potential Mechanisms of Evolutionary Specialization.</title>
        <authorList>
            <person name="Sun Y."/>
            <person name="Deng T."/>
            <person name="Zhang A."/>
            <person name="Moore M.J."/>
            <person name="Landis J.B."/>
            <person name="Lin N."/>
            <person name="Zhang H."/>
            <person name="Zhang X."/>
            <person name="Huang J."/>
            <person name="Zhang X."/>
            <person name="Sun H."/>
            <person name="Wang H."/>
        </authorList>
    </citation>
    <scope>NUCLEOTIDE SEQUENCE [LARGE SCALE GENOMIC DNA]</scope>
    <source>
        <strain evidence="13">TB1705</strain>
        <tissue evidence="13">Leaf</tissue>
    </source>
</reference>
<feature type="transmembrane region" description="Helical" evidence="11">
    <location>
        <begin position="34"/>
        <end position="55"/>
    </location>
</feature>
<name>A0A7J7NGF8_9MAGN</name>
<dbReference type="Gene3D" id="1.10.3370.10">
    <property type="entry name" value="SecY subunit domain"/>
    <property type="match status" value="1"/>
</dbReference>
<dbReference type="Pfam" id="PF00344">
    <property type="entry name" value="SecY"/>
    <property type="match status" value="1"/>
</dbReference>
<evidence type="ECO:0000256" key="4">
    <source>
        <dbReference type="ARBA" id="ARBA00022448"/>
    </source>
</evidence>
<evidence type="ECO:0000256" key="7">
    <source>
        <dbReference type="ARBA" id="ARBA00022989"/>
    </source>
</evidence>
<dbReference type="EMBL" id="JACGCM010000805">
    <property type="protein sequence ID" value="KAF6166265.1"/>
    <property type="molecule type" value="Genomic_DNA"/>
</dbReference>
<keyword evidence="4" id="KW-0813">Transport</keyword>
<protein>
    <recommendedName>
        <fullName evidence="12">Translocon Sec61/SecY plug domain-containing protein</fullName>
    </recommendedName>
</protein>
<evidence type="ECO:0000256" key="1">
    <source>
        <dbReference type="ARBA" id="ARBA00004127"/>
    </source>
</evidence>
<feature type="transmembrane region" description="Helical" evidence="11">
    <location>
        <begin position="123"/>
        <end position="142"/>
    </location>
</feature>
<evidence type="ECO:0000259" key="12">
    <source>
        <dbReference type="Pfam" id="PF10559"/>
    </source>
</evidence>
<dbReference type="OrthoDB" id="1522658at2759"/>
<organism evidence="13 14">
    <name type="scientific">Kingdonia uniflora</name>
    <dbReference type="NCBI Taxonomy" id="39325"/>
    <lineage>
        <taxon>Eukaryota</taxon>
        <taxon>Viridiplantae</taxon>
        <taxon>Streptophyta</taxon>
        <taxon>Embryophyta</taxon>
        <taxon>Tracheophyta</taxon>
        <taxon>Spermatophyta</taxon>
        <taxon>Magnoliopsida</taxon>
        <taxon>Ranunculales</taxon>
        <taxon>Circaeasteraceae</taxon>
        <taxon>Kingdonia</taxon>
    </lineage>
</organism>
<dbReference type="AlphaFoldDB" id="A0A7J7NGF8"/>
<dbReference type="InterPro" id="IPR002208">
    <property type="entry name" value="SecY/SEC61-alpha"/>
</dbReference>
<dbReference type="SUPFAM" id="SSF103491">
    <property type="entry name" value="Preprotein translocase SecY subunit"/>
    <property type="match status" value="1"/>
</dbReference>
<dbReference type="InterPro" id="IPR030659">
    <property type="entry name" value="SecY_CS"/>
</dbReference>
<evidence type="ECO:0000256" key="11">
    <source>
        <dbReference type="SAM" id="Phobius"/>
    </source>
</evidence>
<sequence>MGGGFKMLHLVRPFLSFLPEVQTANMKVMFGEKAIYTAICLFIFLVCSQLPLYGIHSTTGADPFYWMRAILMSSRGTVMELGMTPIITSGMVIQLLQVSKLIKVDNNVREDRKLLSGAQKLSILIAIGSAAAYVLCGMYGSINHLGVGNAILFIFQLLFSSINMMCLDELL</sequence>
<comment type="subcellular location">
    <subcellularLocation>
        <location evidence="1">Endomembrane system</location>
        <topology evidence="1">Multi-pass membrane protein</topology>
    </subcellularLocation>
    <subcellularLocation>
        <location evidence="2">Plastid</location>
        <location evidence="2">Chloroplast thylakoid membrane</location>
        <topology evidence="2">Multi-pass membrane protein</topology>
    </subcellularLocation>
</comment>
<evidence type="ECO:0000313" key="14">
    <source>
        <dbReference type="Proteomes" id="UP000541444"/>
    </source>
</evidence>
<keyword evidence="9 11" id="KW-0472">Membrane</keyword>
<keyword evidence="7 11" id="KW-1133">Transmembrane helix</keyword>
<dbReference type="GO" id="GO:0015031">
    <property type="term" value="P:protein transport"/>
    <property type="evidence" value="ECO:0007669"/>
    <property type="project" value="UniProtKB-KW"/>
</dbReference>
<dbReference type="Proteomes" id="UP000541444">
    <property type="component" value="Unassembled WGS sequence"/>
</dbReference>
<dbReference type="Pfam" id="PF10559">
    <property type="entry name" value="Plug_translocon"/>
    <property type="match status" value="1"/>
</dbReference>
<dbReference type="InterPro" id="IPR019561">
    <property type="entry name" value="Translocon_Sec61/SecY_plug_dom"/>
</dbReference>
<keyword evidence="14" id="KW-1185">Reference proteome</keyword>
<comment type="similarity">
    <text evidence="3 10">Belongs to the SecY/SEC61-alpha family.</text>
</comment>
<feature type="transmembrane region" description="Helical" evidence="11">
    <location>
        <begin position="148"/>
        <end position="167"/>
    </location>
</feature>
<evidence type="ECO:0000256" key="2">
    <source>
        <dbReference type="ARBA" id="ARBA00004454"/>
    </source>
</evidence>